<protein>
    <recommendedName>
        <fullName evidence="3">Active regulator of SIRT1</fullName>
    </recommendedName>
    <alternativeName>
        <fullName evidence="5">40S ribosomal protein S19-binding protein 1</fullName>
    </alternativeName>
</protein>
<name>A0A7J7K1S3_BUGNE</name>
<organism evidence="7 8">
    <name type="scientific">Bugula neritina</name>
    <name type="common">Brown bryozoan</name>
    <name type="synonym">Sertularia neritina</name>
    <dbReference type="NCBI Taxonomy" id="10212"/>
    <lineage>
        <taxon>Eukaryota</taxon>
        <taxon>Metazoa</taxon>
        <taxon>Spiralia</taxon>
        <taxon>Lophotrochozoa</taxon>
        <taxon>Bryozoa</taxon>
        <taxon>Gymnolaemata</taxon>
        <taxon>Cheilostomatida</taxon>
        <taxon>Flustrina</taxon>
        <taxon>Buguloidea</taxon>
        <taxon>Bugulidae</taxon>
        <taxon>Bugula</taxon>
    </lineage>
</organism>
<dbReference type="PRINTS" id="PR02029">
    <property type="entry name" value="ACTREGSIRT1"/>
</dbReference>
<feature type="compositionally biased region" description="Basic and acidic residues" evidence="6">
    <location>
        <begin position="110"/>
        <end position="119"/>
    </location>
</feature>
<gene>
    <name evidence="7" type="ORF">EB796_009191</name>
</gene>
<sequence length="158" mass="18424">MSHSLIRRGLDLYKDDLQGNTDSSRKISHCKQKLTEKELIKMVGTNKKGFRRKLKRLQAKQNATTLKDKKLKSQPDLYESYTRHDNTDSNIKALNLMRLLNKDEQKVIAMAAEKHEAKSSKQRRRKSDKNTSASDDTTSSSVFTEEDFQKFFKEYNFT</sequence>
<evidence type="ECO:0000256" key="3">
    <source>
        <dbReference type="ARBA" id="ARBA00016855"/>
    </source>
</evidence>
<feature type="compositionally biased region" description="Low complexity" evidence="6">
    <location>
        <begin position="130"/>
        <end position="140"/>
    </location>
</feature>
<dbReference type="EMBL" id="VXIV02001497">
    <property type="protein sequence ID" value="KAF6032590.1"/>
    <property type="molecule type" value="Genomic_DNA"/>
</dbReference>
<comment type="similarity">
    <text evidence="2">Belongs to the AROS family.</text>
</comment>
<feature type="region of interest" description="Disordered" evidence="6">
    <location>
        <begin position="110"/>
        <end position="140"/>
    </location>
</feature>
<dbReference type="Pfam" id="PF15684">
    <property type="entry name" value="AROS"/>
    <property type="match status" value="1"/>
</dbReference>
<dbReference type="PANTHER" id="PTHR31454:SF2">
    <property type="entry name" value="ACTIVE REGULATOR OF SIRT1"/>
    <property type="match status" value="1"/>
</dbReference>
<dbReference type="GO" id="GO:0005730">
    <property type="term" value="C:nucleolus"/>
    <property type="evidence" value="ECO:0007669"/>
    <property type="project" value="UniProtKB-SubCell"/>
</dbReference>
<evidence type="ECO:0000313" key="7">
    <source>
        <dbReference type="EMBL" id="KAF6032590.1"/>
    </source>
</evidence>
<evidence type="ECO:0000256" key="1">
    <source>
        <dbReference type="ARBA" id="ARBA00004604"/>
    </source>
</evidence>
<evidence type="ECO:0000256" key="6">
    <source>
        <dbReference type="SAM" id="MobiDB-lite"/>
    </source>
</evidence>
<evidence type="ECO:0000256" key="4">
    <source>
        <dbReference type="ARBA" id="ARBA00023242"/>
    </source>
</evidence>
<comment type="caution">
    <text evidence="7">The sequence shown here is derived from an EMBL/GenBank/DDBJ whole genome shotgun (WGS) entry which is preliminary data.</text>
</comment>
<evidence type="ECO:0000313" key="8">
    <source>
        <dbReference type="Proteomes" id="UP000593567"/>
    </source>
</evidence>
<dbReference type="AlphaFoldDB" id="A0A7J7K1S3"/>
<accession>A0A7J7K1S3</accession>
<dbReference type="InterPro" id="IPR023262">
    <property type="entry name" value="AROS"/>
</dbReference>
<comment type="subcellular location">
    <subcellularLocation>
        <location evidence="1">Nucleus</location>
        <location evidence="1">Nucleolus</location>
    </subcellularLocation>
</comment>
<proteinExistence type="inferred from homology"/>
<dbReference type="Proteomes" id="UP000593567">
    <property type="component" value="Unassembled WGS sequence"/>
</dbReference>
<dbReference type="PANTHER" id="PTHR31454">
    <property type="entry name" value="ACTIVE REGULATOR OF SIRT1"/>
    <property type="match status" value="1"/>
</dbReference>
<dbReference type="GO" id="GO:0019899">
    <property type="term" value="F:enzyme binding"/>
    <property type="evidence" value="ECO:0007669"/>
    <property type="project" value="TreeGrafter"/>
</dbReference>
<dbReference type="OrthoDB" id="6493910at2759"/>
<reference evidence="7" key="1">
    <citation type="submission" date="2020-06" db="EMBL/GenBank/DDBJ databases">
        <title>Draft genome of Bugula neritina, a colonial animal packing powerful symbionts and potential medicines.</title>
        <authorList>
            <person name="Rayko M."/>
        </authorList>
    </citation>
    <scope>NUCLEOTIDE SEQUENCE [LARGE SCALE GENOMIC DNA]</scope>
    <source>
        <strain evidence="7">Kwan_BN1</strain>
    </source>
</reference>
<evidence type="ECO:0000256" key="2">
    <source>
        <dbReference type="ARBA" id="ARBA00007318"/>
    </source>
</evidence>
<evidence type="ECO:0000256" key="5">
    <source>
        <dbReference type="ARBA" id="ARBA00032748"/>
    </source>
</evidence>
<keyword evidence="8" id="KW-1185">Reference proteome</keyword>
<keyword evidence="4" id="KW-0539">Nucleus</keyword>